<keyword evidence="4" id="KW-1185">Reference proteome</keyword>
<dbReference type="PANTHER" id="PTHR23308">
    <property type="entry name" value="NUCLEAR INHIBITOR OF PROTEIN PHOSPHATASE-1"/>
    <property type="match status" value="1"/>
</dbReference>
<dbReference type="InterPro" id="IPR008984">
    <property type="entry name" value="SMAD_FHA_dom_sf"/>
</dbReference>
<dbReference type="SMART" id="SM00240">
    <property type="entry name" value="FHA"/>
    <property type="match status" value="1"/>
</dbReference>
<dbReference type="InterPro" id="IPR050923">
    <property type="entry name" value="Cell_Proc_Reg/RNA_Proc"/>
</dbReference>
<organism evidence="3 4">
    <name type="scientific">Stephania cephalantha</name>
    <dbReference type="NCBI Taxonomy" id="152367"/>
    <lineage>
        <taxon>Eukaryota</taxon>
        <taxon>Viridiplantae</taxon>
        <taxon>Streptophyta</taxon>
        <taxon>Embryophyta</taxon>
        <taxon>Tracheophyta</taxon>
        <taxon>Spermatophyta</taxon>
        <taxon>Magnoliopsida</taxon>
        <taxon>Ranunculales</taxon>
        <taxon>Menispermaceae</taxon>
        <taxon>Menispermoideae</taxon>
        <taxon>Cissampelideae</taxon>
        <taxon>Stephania</taxon>
    </lineage>
</organism>
<protein>
    <recommendedName>
        <fullName evidence="2">FHA domain-containing protein</fullName>
    </recommendedName>
</protein>
<reference evidence="3 4" key="1">
    <citation type="submission" date="2024-01" db="EMBL/GenBank/DDBJ databases">
        <title>Genome assemblies of Stephania.</title>
        <authorList>
            <person name="Yang L."/>
        </authorList>
    </citation>
    <scope>NUCLEOTIDE SEQUENCE [LARGE SCALE GENOMIC DNA]</scope>
    <source>
        <strain evidence="3">JXDWG</strain>
        <tissue evidence="3">Leaf</tissue>
    </source>
</reference>
<dbReference type="AlphaFoldDB" id="A0AAP0JS59"/>
<evidence type="ECO:0000313" key="3">
    <source>
        <dbReference type="EMBL" id="KAK9139167.1"/>
    </source>
</evidence>
<dbReference type="PROSITE" id="PS50006">
    <property type="entry name" value="FHA_DOMAIN"/>
    <property type="match status" value="1"/>
</dbReference>
<gene>
    <name evidence="3" type="ORF">Scep_008848</name>
</gene>
<name>A0AAP0JS59_9MAGN</name>
<comment type="caution">
    <text evidence="3">The sequence shown here is derived from an EMBL/GenBank/DDBJ whole genome shotgun (WGS) entry which is preliminary data.</text>
</comment>
<dbReference type="InterPro" id="IPR000253">
    <property type="entry name" value="FHA_dom"/>
</dbReference>
<feature type="region of interest" description="Disordered" evidence="1">
    <location>
        <begin position="109"/>
        <end position="150"/>
    </location>
</feature>
<proteinExistence type="predicted"/>
<sequence length="274" mass="30267">MEGSALKLIIEKGPREGETLDCKSKSVIRIGRLVKGNTFAIKDAGISSKHLVIEMKEGRWVVSDLGASNGTMLNGDALEPDKDYDLNDGDVIKIGEFTSLKVKIGLALDPGNEKNPRRNPRRGAKAAVGEENLGLVEEKKPRRGRPRRKVVVEKDEVEELNKGAMDEEQENNDQVSKAIGVSRGERLESEVLHSQNEKIGETPGSTSGGGGGEGELRVDLEKMTLGEWFEYLEVYLAKEINETAEEIISSIRERSNQFTDFINQQHIKGDFSMS</sequence>
<dbReference type="Gene3D" id="2.60.200.20">
    <property type="match status" value="1"/>
</dbReference>
<evidence type="ECO:0000313" key="4">
    <source>
        <dbReference type="Proteomes" id="UP001419268"/>
    </source>
</evidence>
<dbReference type="SUPFAM" id="SSF49879">
    <property type="entry name" value="SMAD/FHA domain"/>
    <property type="match status" value="1"/>
</dbReference>
<dbReference type="Pfam" id="PF00498">
    <property type="entry name" value="FHA"/>
    <property type="match status" value="1"/>
</dbReference>
<feature type="domain" description="FHA" evidence="2">
    <location>
        <begin position="28"/>
        <end position="78"/>
    </location>
</feature>
<evidence type="ECO:0000256" key="1">
    <source>
        <dbReference type="SAM" id="MobiDB-lite"/>
    </source>
</evidence>
<evidence type="ECO:0000259" key="2">
    <source>
        <dbReference type="PROSITE" id="PS50006"/>
    </source>
</evidence>
<feature type="region of interest" description="Disordered" evidence="1">
    <location>
        <begin position="193"/>
        <end position="215"/>
    </location>
</feature>
<dbReference type="EMBL" id="JBBNAG010000004">
    <property type="protein sequence ID" value="KAK9139167.1"/>
    <property type="molecule type" value="Genomic_DNA"/>
</dbReference>
<accession>A0AAP0JS59</accession>
<dbReference type="Proteomes" id="UP001419268">
    <property type="component" value="Unassembled WGS sequence"/>
</dbReference>